<accession>A0A6H5I9K9</accession>
<dbReference type="Proteomes" id="UP000479190">
    <property type="component" value="Unassembled WGS sequence"/>
</dbReference>
<proteinExistence type="predicted"/>
<feature type="region of interest" description="Disordered" evidence="1">
    <location>
        <begin position="219"/>
        <end position="263"/>
    </location>
</feature>
<evidence type="ECO:0000313" key="3">
    <source>
        <dbReference type="Proteomes" id="UP000479190"/>
    </source>
</evidence>
<dbReference type="EMBL" id="CADCXV010000678">
    <property type="protein sequence ID" value="CAB0032356.1"/>
    <property type="molecule type" value="Genomic_DNA"/>
</dbReference>
<reference evidence="2 3" key="1">
    <citation type="submission" date="2020-02" db="EMBL/GenBank/DDBJ databases">
        <authorList>
            <person name="Ferguson B K."/>
        </authorList>
    </citation>
    <scope>NUCLEOTIDE SEQUENCE [LARGE SCALE GENOMIC DNA]</scope>
</reference>
<dbReference type="OrthoDB" id="428895at2759"/>
<protein>
    <submittedName>
        <fullName evidence="2">Uncharacterized protein</fullName>
    </submittedName>
</protein>
<keyword evidence="3" id="KW-1185">Reference proteome</keyword>
<organism evidence="2 3">
    <name type="scientific">Trichogramma brassicae</name>
    <dbReference type="NCBI Taxonomy" id="86971"/>
    <lineage>
        <taxon>Eukaryota</taxon>
        <taxon>Metazoa</taxon>
        <taxon>Ecdysozoa</taxon>
        <taxon>Arthropoda</taxon>
        <taxon>Hexapoda</taxon>
        <taxon>Insecta</taxon>
        <taxon>Pterygota</taxon>
        <taxon>Neoptera</taxon>
        <taxon>Endopterygota</taxon>
        <taxon>Hymenoptera</taxon>
        <taxon>Apocrita</taxon>
        <taxon>Proctotrupomorpha</taxon>
        <taxon>Chalcidoidea</taxon>
        <taxon>Trichogrammatidae</taxon>
        <taxon>Trichogramma</taxon>
    </lineage>
</organism>
<evidence type="ECO:0000256" key="1">
    <source>
        <dbReference type="SAM" id="MobiDB-lite"/>
    </source>
</evidence>
<sequence length="292" mass="32985">MEQLTQRDREARTSQAFASLSANIRIKLNHYSQQVQDLRYKINQARRDQIMYPSIYYQHTSPSNAKLTIRFLLSPVASHSTFDSPATSDERTRVRICCNKCPNCNKENAVVHVALRYFVACANYSAFGVSGRQTRAGATAERQRLQLNENGRSRGVERARMLRSVIYDDDVSAVSQEVESAREGADGRAEAHELVSRVRFSRYRSAPVRLYSFRSEDHRGIGRTNRNSNAASPLPPVRRPLQVDPKKGRPSPVARAAERASRSPSVFNCLLGCASSKLIDDCELPRDRVRQK</sequence>
<dbReference type="AlphaFoldDB" id="A0A6H5I9K9"/>
<gene>
    <name evidence="2" type="ORF">TBRA_LOCUS4297</name>
</gene>
<name>A0A6H5I9K9_9HYME</name>
<evidence type="ECO:0000313" key="2">
    <source>
        <dbReference type="EMBL" id="CAB0032356.1"/>
    </source>
</evidence>